<evidence type="ECO:0000256" key="1">
    <source>
        <dbReference type="ARBA" id="ARBA00004370"/>
    </source>
</evidence>
<accession>A0ABN6PZB1</accession>
<sequence>MADFNIEFAEKNLGIIKSVFDTLKTPLGNEKSDKIIKAIDNANSKLTVGLRNDKIEEILKELDFGVDGVAGNNISADFSSFKFGEQLKTFGEQLKTQINGKLPSVSANLNLNWSLNSDQGSATLANLKLGSLLGQNSFIGGVLSNVELALNPVRKIIDGLTEDIPFITKDIPNGLGISKSTLDLDRDNSVSVIDLLNYANNNVPKQFKETYKITGLEELTKLITEAQKISTFTEKVKKASNGDIPLPGSLKFDTKEKKFLSDTPSQGSLLPKDLQDTLSGISNFTLPVLQTQTAAKLFFGQPDVSLFEYEMPKVSLITSPGFAEFVKIPIVVPALKVTFGPTIGGSIALGFGYDSTGFYIKDVNGTGKPELEFKGEFRVGVELGAEGIAEIQGGGNIGLTAGFSIPQDKARTFNFTTSGSAYAYLDASASIDALGAATAYLDFQLQATGAATDYFRKITKDAGILGDGFKVLDKGVKKLTSFFKKNKPKAPSAILFNVESPRVTLWEFGGSNKSGSGEPTQPILAALSGDVLFLNIGTRSGERKVGNITDGSETFKVTQTDTQLLVSAFGLEQAYPISDQNKIKIIADGGLGNDIITIDTSISANLKGGKGNDKLYGSSINDILYGEAGDDELEGGDGIDQLYGGTDNDTLSGGAGNDKLFGEGGNDILYGEAGNDELEGGDGIDKLYGGIDNDRLYGGAGNDKLFGEDGRDLLLGDAGDDELVGGADADTLYGGSDTDTLYGGADDDKLLGEAGNDFIDGATEIDTVSYDNSPSSVVVNIDEAQNYQNPGGTFHTTIVTTSLIPTDTEPNFTIAAGTAKDGFGTTDTLRNLENIIGSAFDDVLIGNSLNNRISGLVGNDLLVGNAGNDSLDGGDGIDTVSYRRDPSQVIVNLEQNYAKDGFGGTDLIYGEAGDDWLDGGTGSDRLYGGDGNDELYGQADEDLLKGEAGNDNLNGGDGNDQLYGQDGRDTLNGDAGNDYLEGGTGDDLLDGGNGNDQALWSRRR</sequence>
<dbReference type="RefSeq" id="WP_251959097.1">
    <property type="nucleotide sequence ID" value="NZ_AP025732.1"/>
</dbReference>
<dbReference type="InterPro" id="IPR001343">
    <property type="entry name" value="Hemolysn_Ca-bd"/>
</dbReference>
<evidence type="ECO:0000256" key="7">
    <source>
        <dbReference type="ARBA" id="ARBA00023136"/>
    </source>
</evidence>
<dbReference type="InterPro" id="IPR050557">
    <property type="entry name" value="RTX_toxin/Mannuronan_C5-epim"/>
</dbReference>
<keyword evidence="10" id="KW-1185">Reference proteome</keyword>
<dbReference type="InterPro" id="IPR011049">
    <property type="entry name" value="Serralysin-like_metalloprot_C"/>
</dbReference>
<keyword evidence="6" id="KW-0843">Virulence</keyword>
<reference evidence="9" key="1">
    <citation type="submission" date="2022-04" db="EMBL/GenBank/DDBJ databases">
        <title>Complete genome sequence of a cyanobacterium, Nostoc sp. SO-36, isolated in Antarctica.</title>
        <authorList>
            <person name="Kanesaki Y."/>
            <person name="Effendi D."/>
            <person name="Sakamoto T."/>
            <person name="Ohtani S."/>
            <person name="Awai K."/>
        </authorList>
    </citation>
    <scope>NUCLEOTIDE SEQUENCE</scope>
    <source>
        <strain evidence="9">SO-36</strain>
    </source>
</reference>
<dbReference type="PRINTS" id="PR01488">
    <property type="entry name" value="RTXTOXINA"/>
</dbReference>
<dbReference type="InterPro" id="IPR003995">
    <property type="entry name" value="RTX_toxin_determinant-A"/>
</dbReference>
<keyword evidence="4" id="KW-0800">Toxin</keyword>
<dbReference type="PROSITE" id="PS00018">
    <property type="entry name" value="EF_HAND_1"/>
    <property type="match status" value="1"/>
</dbReference>
<protein>
    <recommendedName>
        <fullName evidence="11">Calcium-binding protein</fullName>
    </recommendedName>
</protein>
<evidence type="ECO:0000256" key="5">
    <source>
        <dbReference type="ARBA" id="ARBA00022737"/>
    </source>
</evidence>
<dbReference type="Proteomes" id="UP001055453">
    <property type="component" value="Chromosome"/>
</dbReference>
<dbReference type="InterPro" id="IPR018247">
    <property type="entry name" value="EF_Hand_1_Ca_BS"/>
</dbReference>
<dbReference type="PANTHER" id="PTHR38340">
    <property type="entry name" value="S-LAYER PROTEIN"/>
    <property type="match status" value="1"/>
</dbReference>
<evidence type="ECO:0000256" key="6">
    <source>
        <dbReference type="ARBA" id="ARBA00023026"/>
    </source>
</evidence>
<keyword evidence="3" id="KW-0964">Secreted</keyword>
<evidence type="ECO:0000256" key="3">
    <source>
        <dbReference type="ARBA" id="ARBA00022525"/>
    </source>
</evidence>
<dbReference type="Gene3D" id="2.150.10.10">
    <property type="entry name" value="Serralysin-like metalloprotease, C-terminal"/>
    <property type="match status" value="5"/>
</dbReference>
<dbReference type="PRINTS" id="PR00313">
    <property type="entry name" value="CABNDNGRPT"/>
</dbReference>
<keyword evidence="5" id="KW-0677">Repeat</keyword>
<evidence type="ECO:0000256" key="4">
    <source>
        <dbReference type="ARBA" id="ARBA00022656"/>
    </source>
</evidence>
<gene>
    <name evidence="9" type="ORF">ANSO36C_16060</name>
</gene>
<evidence type="ECO:0000313" key="9">
    <source>
        <dbReference type="EMBL" id="BDI15804.1"/>
    </source>
</evidence>
<feature type="compositionally biased region" description="Low complexity" evidence="8">
    <location>
        <begin position="949"/>
        <end position="965"/>
    </location>
</feature>
<dbReference type="Pfam" id="PF00353">
    <property type="entry name" value="HemolysinCabind"/>
    <property type="match status" value="7"/>
</dbReference>
<dbReference type="EMBL" id="AP025732">
    <property type="protein sequence ID" value="BDI15804.1"/>
    <property type="molecule type" value="Genomic_DNA"/>
</dbReference>
<dbReference type="SUPFAM" id="SSF51120">
    <property type="entry name" value="beta-Roll"/>
    <property type="match status" value="4"/>
</dbReference>
<comment type="subcellular location">
    <subcellularLocation>
        <location evidence="1">Membrane</location>
    </subcellularLocation>
    <subcellularLocation>
        <location evidence="2">Secreted</location>
    </subcellularLocation>
</comment>
<dbReference type="PROSITE" id="PS00330">
    <property type="entry name" value="HEMOLYSIN_CALCIUM"/>
    <property type="match status" value="6"/>
</dbReference>
<evidence type="ECO:0008006" key="11">
    <source>
        <dbReference type="Google" id="ProtNLM"/>
    </source>
</evidence>
<dbReference type="InterPro" id="IPR018511">
    <property type="entry name" value="Hemolysin-typ_Ca-bd_CS"/>
</dbReference>
<evidence type="ECO:0000256" key="2">
    <source>
        <dbReference type="ARBA" id="ARBA00004613"/>
    </source>
</evidence>
<evidence type="ECO:0000313" key="10">
    <source>
        <dbReference type="Proteomes" id="UP001055453"/>
    </source>
</evidence>
<name>A0ABN6PZB1_NOSCO</name>
<dbReference type="PANTHER" id="PTHR38340:SF1">
    <property type="entry name" value="S-LAYER PROTEIN"/>
    <property type="match status" value="1"/>
</dbReference>
<organism evidence="9 10">
    <name type="scientific">Nostoc cf. commune SO-36</name>
    <dbReference type="NCBI Taxonomy" id="449208"/>
    <lineage>
        <taxon>Bacteria</taxon>
        <taxon>Bacillati</taxon>
        <taxon>Cyanobacteriota</taxon>
        <taxon>Cyanophyceae</taxon>
        <taxon>Nostocales</taxon>
        <taxon>Nostocaceae</taxon>
        <taxon>Nostoc</taxon>
    </lineage>
</organism>
<keyword evidence="7" id="KW-0472">Membrane</keyword>
<evidence type="ECO:0000256" key="8">
    <source>
        <dbReference type="SAM" id="MobiDB-lite"/>
    </source>
</evidence>
<feature type="region of interest" description="Disordered" evidence="8">
    <location>
        <begin position="945"/>
        <end position="1004"/>
    </location>
</feature>
<proteinExistence type="predicted"/>